<feature type="binding site" evidence="9">
    <location>
        <begin position="164"/>
        <end position="167"/>
    </location>
    <ligand>
        <name>NADP(+)</name>
        <dbReference type="ChEBI" id="CHEBI:58349"/>
    </ligand>
</feature>
<keyword evidence="5 9" id="KW-0560">Oxidoreductase</keyword>
<dbReference type="InterPro" id="IPR001509">
    <property type="entry name" value="Epimerase_deHydtase"/>
</dbReference>
<dbReference type="GO" id="GO:0016853">
    <property type="term" value="F:isomerase activity"/>
    <property type="evidence" value="ECO:0007669"/>
    <property type="project" value="UniProtKB-KW"/>
</dbReference>
<reference evidence="12 13" key="1">
    <citation type="journal article" date="2017" name="Genome Announc.">
        <title>Draft Genome Sequence of a Sporulating and Motile Strain of Lachnotalea glycerini Isolated from Water in Quebec City, Canada.</title>
        <authorList>
            <person name="Maheux A.F."/>
            <person name="Boudreau D.K."/>
            <person name="Berube E."/>
            <person name="Boissinot M."/>
            <person name="Raymond F."/>
            <person name="Brodeur S."/>
            <person name="Corbeil J."/>
            <person name="Isabel S."/>
            <person name="Omar R.F."/>
            <person name="Bergeron M.G."/>
        </authorList>
    </citation>
    <scope>NUCLEOTIDE SEQUENCE [LARGE SCALE GENOMIC DNA]</scope>
    <source>
        <strain evidence="12 13">CCRI-19302</strain>
    </source>
</reference>
<comment type="caution">
    <text evidence="12">The sequence shown here is derived from an EMBL/GenBank/DDBJ whole genome shotgun (WGS) entry which is preliminary data.</text>
</comment>
<dbReference type="Proteomes" id="UP000247523">
    <property type="component" value="Unassembled WGS sequence"/>
</dbReference>
<evidence type="ECO:0000313" key="11">
    <source>
        <dbReference type="EMBL" id="PXV89047.1"/>
    </source>
</evidence>
<dbReference type="OrthoDB" id="9811425at2"/>
<evidence type="ECO:0000256" key="7">
    <source>
        <dbReference type="ARBA" id="ARBA00023268"/>
    </source>
</evidence>
<evidence type="ECO:0000313" key="14">
    <source>
        <dbReference type="Proteomes" id="UP000247523"/>
    </source>
</evidence>
<dbReference type="SUPFAM" id="SSF51735">
    <property type="entry name" value="NAD(P)-binding Rossmann-fold domains"/>
    <property type="match status" value="1"/>
</dbReference>
<keyword evidence="6 9" id="KW-0413">Isomerase</keyword>
<accession>A0A255I5G9</accession>
<evidence type="ECO:0000256" key="4">
    <source>
        <dbReference type="ARBA" id="ARBA00022857"/>
    </source>
</evidence>
<evidence type="ECO:0000256" key="2">
    <source>
        <dbReference type="ARBA" id="ARBA00005959"/>
    </source>
</evidence>
<reference evidence="12" key="3">
    <citation type="submission" date="2018-07" db="EMBL/GenBank/DDBJ databases">
        <authorList>
            <person name="Quirk P.G."/>
            <person name="Krulwich T.A."/>
        </authorList>
    </citation>
    <scope>NUCLEOTIDE SEQUENCE</scope>
    <source>
        <strain evidence="12">CCRI-19302</strain>
    </source>
</reference>
<dbReference type="GO" id="GO:0070401">
    <property type="term" value="F:NADP+ binding"/>
    <property type="evidence" value="ECO:0007669"/>
    <property type="project" value="UniProtKB-UniRule"/>
</dbReference>
<dbReference type="RefSeq" id="WP_094379121.1">
    <property type="nucleotide sequence ID" value="NZ_NOKA02000014.1"/>
</dbReference>
<feature type="site" description="Important for catalytic activity" evidence="9">
    <location>
        <position position="110"/>
    </location>
</feature>
<feature type="domain" description="NAD-dependent epimerase/dehydratase" evidence="10">
    <location>
        <begin position="7"/>
        <end position="238"/>
    </location>
</feature>
<dbReference type="CDD" id="cd05239">
    <property type="entry name" value="GDP_FS_SDR_e"/>
    <property type="match status" value="1"/>
</dbReference>
<dbReference type="Pfam" id="PF01370">
    <property type="entry name" value="Epimerase"/>
    <property type="match status" value="1"/>
</dbReference>
<evidence type="ECO:0000256" key="1">
    <source>
        <dbReference type="ARBA" id="ARBA00004883"/>
    </source>
</evidence>
<dbReference type="FunFam" id="3.40.50.720:FF:000101">
    <property type="entry name" value="GDP-L-fucose synthase"/>
    <property type="match status" value="1"/>
</dbReference>
<proteinExistence type="inferred from homology"/>
<dbReference type="GO" id="GO:0042351">
    <property type="term" value="P:'de novo' GDP-L-fucose biosynthetic process"/>
    <property type="evidence" value="ECO:0007669"/>
    <property type="project" value="UniProtKB-UniRule"/>
</dbReference>
<dbReference type="EC" id="1.1.1.271" evidence="3 9"/>
<sequence length="313" mass="35576">MEKNSRIFVAGHRGMVGSAIVRTLEAYGYTNIVKVSSSELDLRRQAQVEEFFEKEKIEYVFLAAAKVGGIMANSNYPADFMYDNMILEMNVIKSSLDHQVKKLMFLGSSCIYPRMAPQPMKEDCLLTSELEKTNEAYALAKISGLKYCEYLNKQYKTDFISVMPTNLYGINDNYHPENSHVLPALLQRIHLAKKNNEPVVTIWGSGKPLREFLYADDLADACVYLMNHYSGNETVNIGTGKEIAINELAETIKKIVGYQGEIVYDLSKPDGTPRKLLDVSKLESLGWKYKTEISNGIKLVYEDYLINKEHHIR</sequence>
<dbReference type="PANTHER" id="PTHR43238">
    <property type="entry name" value="GDP-L-FUCOSE SYNTHASE"/>
    <property type="match status" value="1"/>
</dbReference>
<comment type="function">
    <text evidence="9">Catalyzes the two-step NADP-dependent conversion of GDP-4-dehydro-6-deoxy-D-mannose to GDP-fucose, involving an epimerase and a reductase reaction.</text>
</comment>
<feature type="site" description="Important for catalytic activity" evidence="9">
    <location>
        <position position="108"/>
    </location>
</feature>
<feature type="binding site" evidence="9">
    <location>
        <position position="180"/>
    </location>
    <ligand>
        <name>NADP(+)</name>
        <dbReference type="ChEBI" id="CHEBI:58349"/>
    </ligand>
</feature>
<dbReference type="InterPro" id="IPR028614">
    <property type="entry name" value="GDP_fucose/colitose_synth"/>
</dbReference>
<keyword evidence="4 9" id="KW-0521">NADP</keyword>
<feature type="binding site" evidence="9">
    <location>
        <position position="141"/>
    </location>
    <ligand>
        <name>NADP(+)</name>
        <dbReference type="ChEBI" id="CHEBI:58349"/>
    </ligand>
</feature>
<evidence type="ECO:0000256" key="3">
    <source>
        <dbReference type="ARBA" id="ARBA00012371"/>
    </source>
</evidence>
<keyword evidence="13" id="KW-1185">Reference proteome</keyword>
<comment type="catalytic activity">
    <reaction evidence="8 9">
        <text>GDP-beta-L-fucose + NADP(+) = GDP-4-dehydro-alpha-D-rhamnose + NADPH + H(+)</text>
        <dbReference type="Rhea" id="RHEA:18885"/>
        <dbReference type="ChEBI" id="CHEBI:15378"/>
        <dbReference type="ChEBI" id="CHEBI:57273"/>
        <dbReference type="ChEBI" id="CHEBI:57783"/>
        <dbReference type="ChEBI" id="CHEBI:57964"/>
        <dbReference type="ChEBI" id="CHEBI:58349"/>
        <dbReference type="EC" id="1.1.1.271"/>
    </reaction>
</comment>
<name>A0A255I5G9_9FIRM</name>
<evidence type="ECO:0000313" key="13">
    <source>
        <dbReference type="Proteomes" id="UP000216411"/>
    </source>
</evidence>
<feature type="binding site" evidence="9">
    <location>
        <position position="203"/>
    </location>
    <ligand>
        <name>substrate</name>
    </ligand>
</feature>
<feature type="binding site" evidence="9">
    <location>
        <begin position="106"/>
        <end position="109"/>
    </location>
    <ligand>
        <name>NADP(+)</name>
        <dbReference type="ChEBI" id="CHEBI:58349"/>
    </ligand>
</feature>
<dbReference type="EMBL" id="NOKA02000014">
    <property type="protein sequence ID" value="RDY31518.1"/>
    <property type="molecule type" value="Genomic_DNA"/>
</dbReference>
<evidence type="ECO:0000313" key="12">
    <source>
        <dbReference type="EMBL" id="RDY31518.1"/>
    </source>
</evidence>
<dbReference type="AlphaFoldDB" id="A0A255I5G9"/>
<feature type="binding site" evidence="9">
    <location>
        <position position="270"/>
    </location>
    <ligand>
        <name>substrate</name>
    </ligand>
</feature>
<dbReference type="Gene3D" id="3.90.25.10">
    <property type="entry name" value="UDP-galactose 4-epimerase, domain 1"/>
    <property type="match status" value="1"/>
</dbReference>
<dbReference type="UniPathway" id="UPA00128">
    <property type="reaction ID" value="UER00191"/>
</dbReference>
<dbReference type="Gene3D" id="3.40.50.720">
    <property type="entry name" value="NAD(P)-binding Rossmann-like Domain"/>
    <property type="match status" value="1"/>
</dbReference>
<feature type="active site" description="Proton donor/acceptor" evidence="9">
    <location>
        <position position="137"/>
    </location>
</feature>
<feature type="binding site" evidence="9">
    <location>
        <position position="188"/>
    </location>
    <ligand>
        <name>substrate</name>
    </ligand>
</feature>
<evidence type="ECO:0000259" key="10">
    <source>
        <dbReference type="Pfam" id="PF01370"/>
    </source>
</evidence>
<reference evidence="11 14" key="2">
    <citation type="submission" date="2018-05" db="EMBL/GenBank/DDBJ databases">
        <title>Genomic Encyclopedia of Type Strains, Phase IV (KMG-IV): sequencing the most valuable type-strain genomes for metagenomic binning, comparative biology and taxonomic classification.</title>
        <authorList>
            <person name="Goeker M."/>
        </authorList>
    </citation>
    <scope>NUCLEOTIDE SEQUENCE [LARGE SCALE GENOMIC DNA]</scope>
    <source>
        <strain evidence="11 14">DSM 28816</strain>
    </source>
</reference>
<feature type="binding site" evidence="9">
    <location>
        <position position="210"/>
    </location>
    <ligand>
        <name>substrate</name>
    </ligand>
</feature>
<dbReference type="EMBL" id="QICS01000007">
    <property type="protein sequence ID" value="PXV89047.1"/>
    <property type="molecule type" value="Genomic_DNA"/>
</dbReference>
<evidence type="ECO:0000256" key="8">
    <source>
        <dbReference type="ARBA" id="ARBA00051935"/>
    </source>
</evidence>
<dbReference type="HAMAP" id="MF_00956">
    <property type="entry name" value="GDP_fucose_synth"/>
    <property type="match status" value="1"/>
</dbReference>
<gene>
    <name evidence="9" type="primary">fcl</name>
    <name evidence="11" type="ORF">C8E03_10723</name>
    <name evidence="12" type="ORF">CG710_009190</name>
</gene>
<dbReference type="Proteomes" id="UP000216411">
    <property type="component" value="Unassembled WGS sequence"/>
</dbReference>
<comment type="pathway">
    <text evidence="1 9">Nucleotide-sugar biosynthesis; GDP-L-fucose biosynthesis via de novo pathway; GDP-L-fucose from GDP-alpha-D-mannose: step 2/2.</text>
</comment>
<dbReference type="GO" id="GO:0050577">
    <property type="term" value="F:GDP-L-fucose synthase activity"/>
    <property type="evidence" value="ECO:0007669"/>
    <property type="project" value="UniProtKB-UniRule"/>
</dbReference>
<comment type="similarity">
    <text evidence="2 9">Belongs to the NAD(P)-dependent epimerase/dehydratase family. Fucose synthase subfamily.</text>
</comment>
<protein>
    <recommendedName>
        <fullName evidence="3 9">GDP-L-fucose synthase</fullName>
        <ecNumber evidence="3 9">1.1.1.271</ecNumber>
    </recommendedName>
    <alternativeName>
        <fullName evidence="9">GDP-4-keto-6-deoxy-D-mannose-3,5-epimerase-4-reductase</fullName>
    </alternativeName>
</protein>
<evidence type="ECO:0000256" key="5">
    <source>
        <dbReference type="ARBA" id="ARBA00023002"/>
    </source>
</evidence>
<dbReference type="PANTHER" id="PTHR43238:SF1">
    <property type="entry name" value="GDP-L-FUCOSE SYNTHASE"/>
    <property type="match status" value="1"/>
</dbReference>
<evidence type="ECO:0000256" key="6">
    <source>
        <dbReference type="ARBA" id="ARBA00023235"/>
    </source>
</evidence>
<feature type="binding site" evidence="9">
    <location>
        <begin position="11"/>
        <end position="17"/>
    </location>
    <ligand>
        <name>NADP(+)</name>
        <dbReference type="ChEBI" id="CHEBI:58349"/>
    </ligand>
</feature>
<keyword evidence="7 9" id="KW-0511">Multifunctional enzyme</keyword>
<organism evidence="12 13">
    <name type="scientific">Lachnotalea glycerini</name>
    <dbReference type="NCBI Taxonomy" id="1763509"/>
    <lineage>
        <taxon>Bacteria</taxon>
        <taxon>Bacillati</taxon>
        <taxon>Bacillota</taxon>
        <taxon>Clostridia</taxon>
        <taxon>Lachnospirales</taxon>
        <taxon>Lachnospiraceae</taxon>
        <taxon>Lachnotalea</taxon>
    </lineage>
</organism>
<evidence type="ECO:0000256" key="9">
    <source>
        <dbReference type="HAMAP-Rule" id="MF_00956"/>
    </source>
</evidence>
<dbReference type="InterPro" id="IPR036291">
    <property type="entry name" value="NAD(P)-bd_dom_sf"/>
</dbReference>